<protein>
    <submittedName>
        <fullName evidence="1">Uncharacterized protein</fullName>
    </submittedName>
</protein>
<keyword evidence="2" id="KW-1185">Reference proteome</keyword>
<dbReference type="AlphaFoldDB" id="R3TYI8"/>
<dbReference type="OrthoDB" id="2188649at2"/>
<dbReference type="PATRIC" id="fig|1158610.3.peg.777"/>
<dbReference type="EMBL" id="AJAT01000010">
    <property type="protein sequence ID" value="EOL46679.1"/>
    <property type="molecule type" value="Genomic_DNA"/>
</dbReference>
<evidence type="ECO:0000313" key="2">
    <source>
        <dbReference type="Proteomes" id="UP000013785"/>
    </source>
</evidence>
<dbReference type="RefSeq" id="WP_010767472.1">
    <property type="nucleotide sequence ID" value="NZ_ASWE01000002.1"/>
</dbReference>
<reference evidence="1 2" key="1">
    <citation type="submission" date="2013-02" db="EMBL/GenBank/DDBJ databases">
        <title>The Genome Sequence of Enterococcus phoeniculicola BAA-412.</title>
        <authorList>
            <consortium name="The Broad Institute Genome Sequencing Platform"/>
            <consortium name="The Broad Institute Genome Sequencing Center for Infectious Disease"/>
            <person name="Earl A.M."/>
            <person name="Gilmore M.S."/>
            <person name="Lebreton F."/>
            <person name="Walker B."/>
            <person name="Young S.K."/>
            <person name="Zeng Q."/>
            <person name="Gargeya S."/>
            <person name="Fitzgerald M."/>
            <person name="Haas B."/>
            <person name="Abouelleil A."/>
            <person name="Alvarado L."/>
            <person name="Arachchi H.M."/>
            <person name="Berlin A.M."/>
            <person name="Chapman S.B."/>
            <person name="Dewar J."/>
            <person name="Goldberg J."/>
            <person name="Griggs A."/>
            <person name="Gujja S."/>
            <person name="Hansen M."/>
            <person name="Howarth C."/>
            <person name="Imamovic A."/>
            <person name="Larimer J."/>
            <person name="McCowan C."/>
            <person name="Murphy C."/>
            <person name="Neiman D."/>
            <person name="Pearson M."/>
            <person name="Priest M."/>
            <person name="Roberts A."/>
            <person name="Saif S."/>
            <person name="Shea T."/>
            <person name="Sisk P."/>
            <person name="Sykes S."/>
            <person name="Wortman J."/>
            <person name="Nusbaum C."/>
            <person name="Birren B."/>
        </authorList>
    </citation>
    <scope>NUCLEOTIDE SEQUENCE [LARGE SCALE GENOMIC DNA]</scope>
    <source>
        <strain evidence="1 2">ATCC BAA-412</strain>
    </source>
</reference>
<accession>R3TYI8</accession>
<dbReference type="eggNOG" id="ENOG5033DSD">
    <property type="taxonomic scope" value="Bacteria"/>
</dbReference>
<organism evidence="1 2">
    <name type="scientific">Enterococcus phoeniculicola ATCC BAA-412</name>
    <dbReference type="NCBI Taxonomy" id="1158610"/>
    <lineage>
        <taxon>Bacteria</taxon>
        <taxon>Bacillati</taxon>
        <taxon>Bacillota</taxon>
        <taxon>Bacilli</taxon>
        <taxon>Lactobacillales</taxon>
        <taxon>Enterococcaceae</taxon>
        <taxon>Enterococcus</taxon>
    </lineage>
</organism>
<dbReference type="HOGENOM" id="CLU_723078_0_0_9"/>
<dbReference type="Proteomes" id="UP000013785">
    <property type="component" value="Unassembled WGS sequence"/>
</dbReference>
<proteinExistence type="predicted"/>
<comment type="caution">
    <text evidence="1">The sequence shown here is derived from an EMBL/GenBank/DDBJ whole genome shotgun (WGS) entry which is preliminary data.</text>
</comment>
<gene>
    <name evidence="1" type="ORF">UC3_00799</name>
</gene>
<evidence type="ECO:0000313" key="1">
    <source>
        <dbReference type="EMBL" id="EOL46679.1"/>
    </source>
</evidence>
<name>R3TYI8_9ENTE</name>
<sequence length="444" mass="52717">MIEKKQMYGMLRVDAATSKEIVQASEDWLSLVRILIQPSFIRIENEQPQPFDLHKIKNAISLLGEDSEVTWLVGNEIDEFSFSLFKGRILEKYLISDNLFWGNHELIKDYLLNKMTFYTGIISYLRSYSEYQYSNVANIKERQNFETEEEIKELPKLKTMSGEQKIDCNQFAGYDIFFKGLCLTSCWHIYFGSVYYSMIPKQIFKEIQQVEFVKEHENEVIEIQLFKNPYNWKHERNLGFQRLFRDQLGIDQLVWDNGTGLLREAYIEYVYPKNFIHTVQYQNDSLQPTRKKEASHFITRTYDLVHETYQEKRVKGALNAQAFFPWIDESQLKMVAYKVIDPELTLDSGLEAYSYYIRDYLEIDVIDDKYPEYEATLRFYIPQNQLTQIPFDQIFERFPDVKIGPVKQKKDAISVELKKEKNHLRVLFLAYEKLEELLGIQGRG</sequence>